<dbReference type="HOGENOM" id="CLU_159111_0_0_6"/>
<dbReference type="InterPro" id="IPR011991">
    <property type="entry name" value="ArsR-like_HTH"/>
</dbReference>
<protein>
    <submittedName>
        <fullName evidence="1">Uncharacterized protein</fullName>
    </submittedName>
</protein>
<proteinExistence type="predicted"/>
<dbReference type="GO" id="GO:0043565">
    <property type="term" value="F:sequence-specific DNA binding"/>
    <property type="evidence" value="ECO:0007669"/>
    <property type="project" value="InterPro"/>
</dbReference>
<dbReference type="AlphaFoldDB" id="N8RI18"/>
<accession>N8RI18</accession>
<dbReference type="Proteomes" id="UP000018426">
    <property type="component" value="Unassembled WGS sequence"/>
</dbReference>
<evidence type="ECO:0000313" key="1">
    <source>
        <dbReference type="EMBL" id="ENU33762.1"/>
    </source>
</evidence>
<organism evidence="1 2">
    <name type="scientific">Acinetobacter parvus NIPH 1103</name>
    <dbReference type="NCBI Taxonomy" id="1217671"/>
    <lineage>
        <taxon>Bacteria</taxon>
        <taxon>Pseudomonadati</taxon>
        <taxon>Pseudomonadota</taxon>
        <taxon>Gammaproteobacteria</taxon>
        <taxon>Moraxellales</taxon>
        <taxon>Moraxellaceae</taxon>
        <taxon>Acinetobacter</taxon>
    </lineage>
</organism>
<dbReference type="EMBL" id="APOL01000021">
    <property type="protein sequence ID" value="ENU33762.1"/>
    <property type="molecule type" value="Genomic_DNA"/>
</dbReference>
<dbReference type="Gene3D" id="1.10.10.10">
    <property type="entry name" value="Winged helix-like DNA-binding domain superfamily/Winged helix DNA-binding domain"/>
    <property type="match status" value="1"/>
</dbReference>
<dbReference type="CDD" id="cd00090">
    <property type="entry name" value="HTH_ARSR"/>
    <property type="match status" value="1"/>
</dbReference>
<dbReference type="PATRIC" id="fig|1217671.3.peg.1237"/>
<dbReference type="SUPFAM" id="SSF46785">
    <property type="entry name" value="Winged helix' DNA-binding domain"/>
    <property type="match status" value="1"/>
</dbReference>
<dbReference type="GO" id="GO:0006355">
    <property type="term" value="P:regulation of DNA-templated transcription"/>
    <property type="evidence" value="ECO:0007669"/>
    <property type="project" value="UniProtKB-ARBA"/>
</dbReference>
<reference evidence="1 2" key="1">
    <citation type="submission" date="2013-02" db="EMBL/GenBank/DDBJ databases">
        <title>The Genome Sequence of Acinetobacter parvus NIPH 1103.</title>
        <authorList>
            <consortium name="The Broad Institute Genome Sequencing Platform"/>
            <consortium name="The Broad Institute Genome Sequencing Center for Infectious Disease"/>
            <person name="Cerqueira G."/>
            <person name="Feldgarden M."/>
            <person name="Courvalin P."/>
            <person name="Perichon B."/>
            <person name="Grillot-Courvalin C."/>
            <person name="Clermont D."/>
            <person name="Rocha E."/>
            <person name="Yoon E.-J."/>
            <person name="Nemec A."/>
            <person name="Walker B."/>
            <person name="Young S.K."/>
            <person name="Zeng Q."/>
            <person name="Gargeya S."/>
            <person name="Fitzgerald M."/>
            <person name="Haas B."/>
            <person name="Abouelleil A."/>
            <person name="Alvarado L."/>
            <person name="Arachchi H.M."/>
            <person name="Berlin A.M."/>
            <person name="Chapman S.B."/>
            <person name="Dewar J."/>
            <person name="Goldberg J."/>
            <person name="Griggs A."/>
            <person name="Gujja S."/>
            <person name="Hansen M."/>
            <person name="Howarth C."/>
            <person name="Imamovic A."/>
            <person name="Larimer J."/>
            <person name="McCowan C."/>
            <person name="Murphy C."/>
            <person name="Neiman D."/>
            <person name="Pearson M."/>
            <person name="Priest M."/>
            <person name="Roberts A."/>
            <person name="Saif S."/>
            <person name="Shea T."/>
            <person name="Sisk P."/>
            <person name="Sykes S."/>
            <person name="Wortman J."/>
            <person name="Nusbaum C."/>
            <person name="Birren B."/>
        </authorList>
    </citation>
    <scope>NUCLEOTIDE SEQUENCE [LARGE SCALE GENOMIC DNA]</scope>
    <source>
        <strain evidence="1 2">NIPH 1103</strain>
    </source>
</reference>
<evidence type="ECO:0000313" key="2">
    <source>
        <dbReference type="Proteomes" id="UP000018426"/>
    </source>
</evidence>
<name>N8RI18_9GAMM</name>
<gene>
    <name evidence="1" type="ORF">F989_01248</name>
</gene>
<dbReference type="InterPro" id="IPR036390">
    <property type="entry name" value="WH_DNA-bd_sf"/>
</dbReference>
<dbReference type="Pfam" id="PF13412">
    <property type="entry name" value="HTH_24"/>
    <property type="match status" value="1"/>
</dbReference>
<dbReference type="InterPro" id="IPR036388">
    <property type="entry name" value="WH-like_DNA-bd_sf"/>
</dbReference>
<dbReference type="InterPro" id="IPR000485">
    <property type="entry name" value="AsnC-type_HTH_dom"/>
</dbReference>
<sequence length="130" mass="14182">MILVGIMINLNPLYLEIQNNEVLRTFAANLSGSIDKLGGAIGGAIDHSSGAIEDLGGAIEVSQLTERQQEILVLIQRNPKVSYRSLAEQIGINQSALQKHLNHLKDAGWLERMGGTRGYWAIKKEFGGEV</sequence>
<comment type="caution">
    <text evidence="1">The sequence shown here is derived from an EMBL/GenBank/DDBJ whole genome shotgun (WGS) entry which is preliminary data.</text>
</comment>
<dbReference type="PRINTS" id="PR00033">
    <property type="entry name" value="HTHASNC"/>
</dbReference>